<dbReference type="Proteomes" id="UP000232722">
    <property type="component" value="Unassembled WGS sequence"/>
</dbReference>
<sequence>MSIFPKGIPDQHCYLSFNDNFIIYRDIRKTLKKSLNYRILESHISHRSLSIIKRYALDYTIDWEFSQLWIKHNPFDRPTSIQLRFTSWKIKCSTHSLPTLDILFRNYPDLLKDSRHTSPHFQKLSRHLQNYYCQQLRPIFYFIRRCYQICAIFNWTERTLTNITDNPHLHCSLLNLIPKEIIYPFKAVGIGKSRMKQLSINFLNDLHKDIYEGKERSIMWKETKKHLNITKSSFRDY</sequence>
<proteinExistence type="predicted"/>
<reference evidence="1 2" key="2">
    <citation type="submission" date="2017-09" db="EMBL/GenBank/DDBJ databases">
        <title>Extensive intraspecific genome diversity in a model arbuscular mycorrhizal fungus.</title>
        <authorList>
            <person name="Chen E.C."/>
            <person name="Morin E."/>
            <person name="Beaudet D."/>
            <person name="Noel J."/>
            <person name="Ndikumana S."/>
            <person name="Charron P."/>
            <person name="St-Onge C."/>
            <person name="Giorgi J."/>
            <person name="Grigoriev I.V."/>
            <person name="Roux C."/>
            <person name="Martin F.M."/>
            <person name="Corradi N."/>
        </authorList>
    </citation>
    <scope>NUCLEOTIDE SEQUENCE [LARGE SCALE GENOMIC DNA]</scope>
    <source>
        <strain evidence="1 2">A5</strain>
    </source>
</reference>
<evidence type="ECO:0000313" key="1">
    <source>
        <dbReference type="EMBL" id="PKC00771.1"/>
    </source>
</evidence>
<evidence type="ECO:0000313" key="2">
    <source>
        <dbReference type="Proteomes" id="UP000232722"/>
    </source>
</evidence>
<accession>A0A2N0P1S5</accession>
<dbReference type="AlphaFoldDB" id="A0A2N0P1S5"/>
<name>A0A2N0P1S5_9GLOM</name>
<gene>
    <name evidence="1" type="ORF">RhiirA5_427717</name>
</gene>
<organism evidence="1 2">
    <name type="scientific">Rhizophagus irregularis</name>
    <dbReference type="NCBI Taxonomy" id="588596"/>
    <lineage>
        <taxon>Eukaryota</taxon>
        <taxon>Fungi</taxon>
        <taxon>Fungi incertae sedis</taxon>
        <taxon>Mucoromycota</taxon>
        <taxon>Glomeromycotina</taxon>
        <taxon>Glomeromycetes</taxon>
        <taxon>Glomerales</taxon>
        <taxon>Glomeraceae</taxon>
        <taxon>Rhizophagus</taxon>
    </lineage>
</organism>
<dbReference type="VEuPathDB" id="FungiDB:RhiirA1_464733"/>
<dbReference type="EMBL" id="LLXJ01001786">
    <property type="protein sequence ID" value="PKC00771.1"/>
    <property type="molecule type" value="Genomic_DNA"/>
</dbReference>
<comment type="caution">
    <text evidence="1">The sequence shown here is derived from an EMBL/GenBank/DDBJ whole genome shotgun (WGS) entry which is preliminary data.</text>
</comment>
<reference evidence="1 2" key="1">
    <citation type="submission" date="2016-04" db="EMBL/GenBank/DDBJ databases">
        <title>Genome analyses suggest a sexual origin of heterokaryosis in a supposedly ancient asexual fungus.</title>
        <authorList>
            <person name="Ropars J."/>
            <person name="Sedzielewska K."/>
            <person name="Noel J."/>
            <person name="Charron P."/>
            <person name="Farinelli L."/>
            <person name="Marton T."/>
            <person name="Kruger M."/>
            <person name="Pelin A."/>
            <person name="Brachmann A."/>
            <person name="Corradi N."/>
        </authorList>
    </citation>
    <scope>NUCLEOTIDE SEQUENCE [LARGE SCALE GENOMIC DNA]</scope>
    <source>
        <strain evidence="1 2">A5</strain>
    </source>
</reference>
<protein>
    <submittedName>
        <fullName evidence="1">Uncharacterized protein</fullName>
    </submittedName>
</protein>